<proteinExistence type="predicted"/>
<feature type="region of interest" description="Disordered" evidence="1">
    <location>
        <begin position="295"/>
        <end position="329"/>
    </location>
</feature>
<gene>
    <name evidence="2" type="ORF">SELMODRAFT_424898</name>
</gene>
<name>D8SRC9_SELML</name>
<protein>
    <recommendedName>
        <fullName evidence="4">CCHC-type domain-containing protein</fullName>
    </recommendedName>
</protein>
<evidence type="ECO:0000313" key="3">
    <source>
        <dbReference type="Proteomes" id="UP000001514"/>
    </source>
</evidence>
<accession>D8SRC9</accession>
<reference evidence="2 3" key="1">
    <citation type="journal article" date="2011" name="Science">
        <title>The Selaginella genome identifies genetic changes associated with the evolution of vascular plants.</title>
        <authorList>
            <person name="Banks J.A."/>
            <person name="Nishiyama T."/>
            <person name="Hasebe M."/>
            <person name="Bowman J.L."/>
            <person name="Gribskov M."/>
            <person name="dePamphilis C."/>
            <person name="Albert V.A."/>
            <person name="Aono N."/>
            <person name="Aoyama T."/>
            <person name="Ambrose B.A."/>
            <person name="Ashton N.W."/>
            <person name="Axtell M.J."/>
            <person name="Barker E."/>
            <person name="Barker M.S."/>
            <person name="Bennetzen J.L."/>
            <person name="Bonawitz N.D."/>
            <person name="Chapple C."/>
            <person name="Cheng C."/>
            <person name="Correa L.G."/>
            <person name="Dacre M."/>
            <person name="DeBarry J."/>
            <person name="Dreyer I."/>
            <person name="Elias M."/>
            <person name="Engstrom E.M."/>
            <person name="Estelle M."/>
            <person name="Feng L."/>
            <person name="Finet C."/>
            <person name="Floyd S.K."/>
            <person name="Frommer W.B."/>
            <person name="Fujita T."/>
            <person name="Gramzow L."/>
            <person name="Gutensohn M."/>
            <person name="Harholt J."/>
            <person name="Hattori M."/>
            <person name="Heyl A."/>
            <person name="Hirai T."/>
            <person name="Hiwatashi Y."/>
            <person name="Ishikawa M."/>
            <person name="Iwata M."/>
            <person name="Karol K.G."/>
            <person name="Koehler B."/>
            <person name="Kolukisaoglu U."/>
            <person name="Kubo M."/>
            <person name="Kurata T."/>
            <person name="Lalonde S."/>
            <person name="Li K."/>
            <person name="Li Y."/>
            <person name="Litt A."/>
            <person name="Lyons E."/>
            <person name="Manning G."/>
            <person name="Maruyama T."/>
            <person name="Michael T.P."/>
            <person name="Mikami K."/>
            <person name="Miyazaki S."/>
            <person name="Morinaga S."/>
            <person name="Murata T."/>
            <person name="Mueller-Roeber B."/>
            <person name="Nelson D.R."/>
            <person name="Obara M."/>
            <person name="Oguri Y."/>
            <person name="Olmstead R.G."/>
            <person name="Onodera N."/>
            <person name="Petersen B.L."/>
            <person name="Pils B."/>
            <person name="Prigge M."/>
            <person name="Rensing S.A."/>
            <person name="Riano-Pachon D.M."/>
            <person name="Roberts A.W."/>
            <person name="Sato Y."/>
            <person name="Scheller H.V."/>
            <person name="Schulz B."/>
            <person name="Schulz C."/>
            <person name="Shakirov E.V."/>
            <person name="Shibagaki N."/>
            <person name="Shinohara N."/>
            <person name="Shippen D.E."/>
            <person name="Soerensen I."/>
            <person name="Sotooka R."/>
            <person name="Sugimoto N."/>
            <person name="Sugita M."/>
            <person name="Sumikawa N."/>
            <person name="Tanurdzic M."/>
            <person name="Theissen G."/>
            <person name="Ulvskov P."/>
            <person name="Wakazuki S."/>
            <person name="Weng J.K."/>
            <person name="Willats W.W."/>
            <person name="Wipf D."/>
            <person name="Wolf P.G."/>
            <person name="Yang L."/>
            <person name="Zimmer A.D."/>
            <person name="Zhu Q."/>
            <person name="Mitros T."/>
            <person name="Hellsten U."/>
            <person name="Loque D."/>
            <person name="Otillar R."/>
            <person name="Salamov A."/>
            <person name="Schmutz J."/>
            <person name="Shapiro H."/>
            <person name="Lindquist E."/>
            <person name="Lucas S."/>
            <person name="Rokhsar D."/>
            <person name="Grigoriev I.V."/>
        </authorList>
    </citation>
    <scope>NUCLEOTIDE SEQUENCE [LARGE SCALE GENOMIC DNA]</scope>
</reference>
<organism evidence="3">
    <name type="scientific">Selaginella moellendorffii</name>
    <name type="common">Spikemoss</name>
    <dbReference type="NCBI Taxonomy" id="88036"/>
    <lineage>
        <taxon>Eukaryota</taxon>
        <taxon>Viridiplantae</taxon>
        <taxon>Streptophyta</taxon>
        <taxon>Embryophyta</taxon>
        <taxon>Tracheophyta</taxon>
        <taxon>Lycopodiopsida</taxon>
        <taxon>Selaginellales</taxon>
        <taxon>Selaginellaceae</taxon>
        <taxon>Selaginella</taxon>
    </lineage>
</organism>
<dbReference type="InParanoid" id="D8SRC9"/>
<dbReference type="EMBL" id="GL377635">
    <property type="protein sequence ID" value="EFJ13120.1"/>
    <property type="molecule type" value="Genomic_DNA"/>
</dbReference>
<dbReference type="KEGG" id="smo:SELMODRAFT_424898"/>
<evidence type="ECO:0000313" key="2">
    <source>
        <dbReference type="EMBL" id="EFJ13120.1"/>
    </source>
</evidence>
<evidence type="ECO:0008006" key="4">
    <source>
        <dbReference type="Google" id="ProtNLM"/>
    </source>
</evidence>
<dbReference type="Gramene" id="EFJ13120">
    <property type="protein sequence ID" value="EFJ13120"/>
    <property type="gene ID" value="SELMODRAFT_424898"/>
</dbReference>
<evidence type="ECO:0000256" key="1">
    <source>
        <dbReference type="SAM" id="MobiDB-lite"/>
    </source>
</evidence>
<keyword evidence="3" id="KW-1185">Reference proteome</keyword>
<dbReference type="HOGENOM" id="CLU_587134_0_0_1"/>
<dbReference type="AlphaFoldDB" id="D8SRC9"/>
<sequence length="466" mass="52615">MAVETVMTTVARQKRWLQNEWKQLGFRTPVTLGGGERNTGAWIVHERGVKSVEPPPFHVLGNPVGLGSSVDKRHNGTAQTLSGKKMTKVIVLHGKAAGERSASEYQLDLVRRCDFEGMLLCFIHFPLGSHLVKAALEKLVEGEMACYMKQILFSRERLAKKIEEETHNSYLECEARQEVSVLEERSSPAVVMAVEAAKDCPDTFLVVDFGTSARGYFLCLHRQSLSLVRATHASGKTMSITVDFAAGWSRYRPDAHGNLIICGTATELHRVLLFDCIASVLQAYTSSSNGHYRKAYDGSSSNGEHKKAYGGSSNGQHNVFTKEKPKENPAERMRARYEIIGTHRPGEKEGLLVDQCRNCKKRGHWERHCKGVGCIVQVADFLQYHPHFCVQRIECENLKRICTKHPDLGIFRPLLWEYFQRLDELLYQASLGFELYRSVEEMPPGYDPYAATEEAWIKELKNEAKH</sequence>
<dbReference type="Proteomes" id="UP000001514">
    <property type="component" value="Unassembled WGS sequence"/>
</dbReference>
<feature type="compositionally biased region" description="Basic and acidic residues" evidence="1">
    <location>
        <begin position="320"/>
        <end position="329"/>
    </location>
</feature>